<evidence type="ECO:0000256" key="1">
    <source>
        <dbReference type="ARBA" id="ARBA00022468"/>
    </source>
</evidence>
<dbReference type="STRING" id="644223.C4R652"/>
<dbReference type="OrthoDB" id="983479at2759"/>
<dbReference type="HOGENOM" id="CLU_044516_2_0_1"/>
<keyword evidence="3 5" id="KW-0863">Zinc-finger</keyword>
<dbReference type="Proteomes" id="UP000000314">
    <property type="component" value="Chromosome 3"/>
</dbReference>
<keyword evidence="4" id="KW-0862">Zinc</keyword>
<dbReference type="KEGG" id="ppa:PAS_chr3_0974"/>
<reference evidence="8 9" key="1">
    <citation type="journal article" date="2009" name="Nat. Biotechnol.">
        <title>Genome sequence of the recombinant protein production host Pichia pastoris.</title>
        <authorList>
            <person name="De Schutter K."/>
            <person name="Lin Y.C."/>
            <person name="Tiels P."/>
            <person name="Van Hecke A."/>
            <person name="Glinka S."/>
            <person name="Weber-Lehmann J."/>
            <person name="Rouze P."/>
            <person name="Van de Peer Y."/>
            <person name="Callewaert N."/>
        </authorList>
    </citation>
    <scope>NUCLEOTIDE SEQUENCE [LARGE SCALE GENOMIC DNA]</scope>
    <source>
        <strain evidence="9">GS115 / ATCC 20864</strain>
    </source>
</reference>
<feature type="region of interest" description="Disordered" evidence="6">
    <location>
        <begin position="125"/>
        <end position="180"/>
    </location>
</feature>
<evidence type="ECO:0000256" key="3">
    <source>
        <dbReference type="ARBA" id="ARBA00022771"/>
    </source>
</evidence>
<dbReference type="Gene3D" id="1.10.220.150">
    <property type="entry name" value="Arf GTPase activating protein"/>
    <property type="match status" value="1"/>
</dbReference>
<dbReference type="Pfam" id="PF01412">
    <property type="entry name" value="ArfGap"/>
    <property type="match status" value="1"/>
</dbReference>
<evidence type="ECO:0000313" key="8">
    <source>
        <dbReference type="EMBL" id="CAY71038.1"/>
    </source>
</evidence>
<evidence type="ECO:0000256" key="2">
    <source>
        <dbReference type="ARBA" id="ARBA00022723"/>
    </source>
</evidence>
<dbReference type="CDD" id="cd08830">
    <property type="entry name" value="ArfGap_ArfGap1"/>
    <property type="match status" value="1"/>
</dbReference>
<dbReference type="PANTHER" id="PTHR46395:SF1">
    <property type="entry name" value="ADP-RIBOSYLATION FACTOR GTPASE-ACTIVATING PROTEIN 1"/>
    <property type="match status" value="1"/>
</dbReference>
<organism evidence="8 9">
    <name type="scientific">Komagataella phaffii (strain GS115 / ATCC 20864)</name>
    <name type="common">Yeast</name>
    <name type="synonym">Pichia pastoris</name>
    <dbReference type="NCBI Taxonomy" id="644223"/>
    <lineage>
        <taxon>Eukaryota</taxon>
        <taxon>Fungi</taxon>
        <taxon>Dikarya</taxon>
        <taxon>Ascomycota</taxon>
        <taxon>Saccharomycotina</taxon>
        <taxon>Pichiomycetes</taxon>
        <taxon>Pichiales</taxon>
        <taxon>Pichiaceae</taxon>
        <taxon>Komagataella</taxon>
    </lineage>
</organism>
<evidence type="ECO:0000313" key="9">
    <source>
        <dbReference type="Proteomes" id="UP000000314"/>
    </source>
</evidence>
<dbReference type="InterPro" id="IPR001164">
    <property type="entry name" value="ArfGAP_dom"/>
</dbReference>
<feature type="compositionally biased region" description="Polar residues" evidence="6">
    <location>
        <begin position="311"/>
        <end position="327"/>
    </location>
</feature>
<proteinExistence type="predicted"/>
<evidence type="ECO:0000256" key="4">
    <source>
        <dbReference type="ARBA" id="ARBA00022833"/>
    </source>
</evidence>
<name>C4R652_KOMPG</name>
<dbReference type="GeneID" id="8199721"/>
<dbReference type="PRINTS" id="PR00405">
    <property type="entry name" value="REVINTRACTNG"/>
</dbReference>
<dbReference type="GO" id="GO:0008270">
    <property type="term" value="F:zinc ion binding"/>
    <property type="evidence" value="ECO:0007669"/>
    <property type="project" value="UniProtKB-KW"/>
</dbReference>
<dbReference type="SMR" id="C4R652"/>
<feature type="region of interest" description="Disordered" evidence="6">
    <location>
        <begin position="311"/>
        <end position="358"/>
    </location>
</feature>
<keyword evidence="9" id="KW-1185">Reference proteome</keyword>
<dbReference type="SMART" id="SM00105">
    <property type="entry name" value="ArfGap"/>
    <property type="match status" value="1"/>
</dbReference>
<evidence type="ECO:0000259" key="7">
    <source>
        <dbReference type="PROSITE" id="PS50115"/>
    </source>
</evidence>
<keyword evidence="2" id="KW-0479">Metal-binding</keyword>
<gene>
    <name evidence="8" type="ordered locus">PAS_chr3_0974</name>
</gene>
<accession>C4R652</accession>
<keyword evidence="1" id="KW-0343">GTPase activation</keyword>
<dbReference type="GO" id="GO:0000139">
    <property type="term" value="C:Golgi membrane"/>
    <property type="evidence" value="ECO:0007669"/>
    <property type="project" value="TreeGrafter"/>
</dbReference>
<feature type="domain" description="Arf-GAP" evidence="7">
    <location>
        <begin position="11"/>
        <end position="127"/>
    </location>
</feature>
<dbReference type="EMBL" id="FN392321">
    <property type="protein sequence ID" value="CAY71038.1"/>
    <property type="molecule type" value="Genomic_DNA"/>
</dbReference>
<evidence type="ECO:0000256" key="5">
    <source>
        <dbReference type="PROSITE-ProRule" id="PRU00288"/>
    </source>
</evidence>
<protein>
    <submittedName>
        <fullName evidence="8">ADP-ribosylation factor GTPase activating protein (ARF GAP), involved in ER-Golgi transport</fullName>
    </submittedName>
</protein>
<dbReference type="GO" id="GO:0005096">
    <property type="term" value="F:GTPase activator activity"/>
    <property type="evidence" value="ECO:0007669"/>
    <property type="project" value="UniProtKB-KW"/>
</dbReference>
<evidence type="ECO:0000256" key="6">
    <source>
        <dbReference type="SAM" id="MobiDB-lite"/>
    </source>
</evidence>
<dbReference type="InterPro" id="IPR038508">
    <property type="entry name" value="ArfGAP_dom_sf"/>
</dbReference>
<dbReference type="GO" id="GO:0030100">
    <property type="term" value="P:regulation of endocytosis"/>
    <property type="evidence" value="ECO:0007669"/>
    <property type="project" value="TreeGrafter"/>
</dbReference>
<dbReference type="FunFam" id="1.10.220.150:FF:000014">
    <property type="entry name" value="ADP-ribosylation factor GTPase-activating protein"/>
    <property type="match status" value="1"/>
</dbReference>
<dbReference type="GO" id="GO:0032012">
    <property type="term" value="P:regulation of ARF protein signal transduction"/>
    <property type="evidence" value="ECO:0007669"/>
    <property type="project" value="TreeGrafter"/>
</dbReference>
<dbReference type="FunCoup" id="C4R652">
    <property type="interactions" value="735"/>
</dbReference>
<dbReference type="PROSITE" id="PS50115">
    <property type="entry name" value="ARFGAP"/>
    <property type="match status" value="1"/>
</dbReference>
<dbReference type="InterPro" id="IPR037278">
    <property type="entry name" value="ARFGAP/RecO"/>
</dbReference>
<dbReference type="InParanoid" id="C4R652"/>
<dbReference type="AlphaFoldDB" id="C4R652"/>
<dbReference type="OMA" id="MSKLWEV"/>
<dbReference type="RefSeq" id="XP_002493217.1">
    <property type="nucleotide sequence ID" value="XM_002493172.1"/>
</dbReference>
<dbReference type="eggNOG" id="KOG0704">
    <property type="taxonomic scope" value="Eukaryota"/>
</dbReference>
<feature type="compositionally biased region" description="Basic and acidic residues" evidence="6">
    <location>
        <begin position="331"/>
        <end position="349"/>
    </location>
</feature>
<dbReference type="PANTHER" id="PTHR46395">
    <property type="entry name" value="ADP-RIBOSYLATION FACTOR GTPASE-ACTIVATING PROTEIN 1"/>
    <property type="match status" value="1"/>
</dbReference>
<sequence length="358" mass="39986">MSTWAIDPDSRRKLLKLQKEGANKKCFDCKAHNPQWASPKFGIFICLECAGVHRSLGVHISFVRSITMDQFREDELLRMEKGGNERCLQYFTENGLDVGLKPQTKFDNYVAEDYKELLTSEVEGRPFVKPDHSGQSLPSVGAAEKSSQPLVSLDREVSNTPSSISSRKEGAADSGFAPSKEKTEQYFERLGAINQQRPEHLPPSQGGKYAGFGNTPAETNQAKGAKKGSLAEFTTESFQSDPLGTFTRGWGLFSSTISKSVQEVTETVIKPGIQDLQESEFTNQAKRAMAQFGQKVQETNQYATERLNQLRENGVAASNSNNQNRSGEYTRMYEDSKNSGRYQDKPGQKDDDDEWDNF</sequence>
<dbReference type="SUPFAM" id="SSF57863">
    <property type="entry name" value="ArfGap/RecO-like zinc finger"/>
    <property type="match status" value="1"/>
</dbReference>